<dbReference type="RefSeq" id="WP_063554473.1">
    <property type="nucleotide sequence ID" value="NZ_LITT01000008.1"/>
</dbReference>
<dbReference type="AlphaFoldDB" id="A0A162LAP5"/>
<dbReference type="PANTHER" id="PTHR23531:SF1">
    <property type="entry name" value="QUINOLENE RESISTANCE PROTEIN NORA"/>
    <property type="match status" value="1"/>
</dbReference>
<keyword evidence="5 6" id="KW-0472">Membrane</keyword>
<evidence type="ECO:0000256" key="3">
    <source>
        <dbReference type="ARBA" id="ARBA00022692"/>
    </source>
</evidence>
<evidence type="ECO:0000256" key="4">
    <source>
        <dbReference type="ARBA" id="ARBA00022989"/>
    </source>
</evidence>
<evidence type="ECO:0000256" key="2">
    <source>
        <dbReference type="ARBA" id="ARBA00022448"/>
    </source>
</evidence>
<gene>
    <name evidence="8" type="primary">mdtH</name>
    <name evidence="8" type="ORF">WY13_00886</name>
</gene>
<organism evidence="8 9">
    <name type="scientific">Clostridium ljungdahlii</name>
    <dbReference type="NCBI Taxonomy" id="1538"/>
    <lineage>
        <taxon>Bacteria</taxon>
        <taxon>Bacillati</taxon>
        <taxon>Bacillota</taxon>
        <taxon>Clostridia</taxon>
        <taxon>Eubacteriales</taxon>
        <taxon>Clostridiaceae</taxon>
        <taxon>Clostridium</taxon>
    </lineage>
</organism>
<dbReference type="InterPro" id="IPR052714">
    <property type="entry name" value="MFS_Exporter"/>
</dbReference>
<proteinExistence type="predicted"/>
<protein>
    <submittedName>
        <fullName evidence="8">Multidrug resistance protein MdtH</fullName>
    </submittedName>
</protein>
<dbReference type="GO" id="GO:0022857">
    <property type="term" value="F:transmembrane transporter activity"/>
    <property type="evidence" value="ECO:0007669"/>
    <property type="project" value="InterPro"/>
</dbReference>
<dbReference type="Gene3D" id="1.20.1250.20">
    <property type="entry name" value="MFS general substrate transporter like domains"/>
    <property type="match status" value="1"/>
</dbReference>
<evidence type="ECO:0000256" key="6">
    <source>
        <dbReference type="SAM" id="Phobius"/>
    </source>
</evidence>
<dbReference type="InterPro" id="IPR011701">
    <property type="entry name" value="MFS"/>
</dbReference>
<dbReference type="Pfam" id="PF07690">
    <property type="entry name" value="MFS_1"/>
    <property type="match status" value="1"/>
</dbReference>
<feature type="domain" description="Major facilitator superfamily (MFS) profile" evidence="7">
    <location>
        <begin position="20"/>
        <end position="114"/>
    </location>
</feature>
<keyword evidence="4 6" id="KW-1133">Transmembrane helix</keyword>
<dbReference type="Proteomes" id="UP000077407">
    <property type="component" value="Unassembled WGS sequence"/>
</dbReference>
<dbReference type="InterPro" id="IPR020846">
    <property type="entry name" value="MFS_dom"/>
</dbReference>
<dbReference type="SUPFAM" id="SSF103473">
    <property type="entry name" value="MFS general substrate transporter"/>
    <property type="match status" value="1"/>
</dbReference>
<feature type="transmembrane region" description="Helical" evidence="6">
    <location>
        <begin position="85"/>
        <end position="113"/>
    </location>
</feature>
<dbReference type="PANTHER" id="PTHR23531">
    <property type="entry name" value="QUINOLENE RESISTANCE PROTEIN NORA"/>
    <property type="match status" value="1"/>
</dbReference>
<dbReference type="PROSITE" id="PS50850">
    <property type="entry name" value="MFS"/>
    <property type="match status" value="1"/>
</dbReference>
<keyword evidence="2" id="KW-0813">Transport</keyword>
<dbReference type="EMBL" id="LITT01000008">
    <property type="protein sequence ID" value="OAA91056.1"/>
    <property type="molecule type" value="Genomic_DNA"/>
</dbReference>
<evidence type="ECO:0000313" key="8">
    <source>
        <dbReference type="EMBL" id="OAA91056.1"/>
    </source>
</evidence>
<comment type="subcellular location">
    <subcellularLocation>
        <location evidence="1">Cell membrane</location>
        <topology evidence="1">Multi-pass membrane protein</topology>
    </subcellularLocation>
</comment>
<dbReference type="InterPro" id="IPR036259">
    <property type="entry name" value="MFS_trans_sf"/>
</dbReference>
<evidence type="ECO:0000313" key="9">
    <source>
        <dbReference type="Proteomes" id="UP000077407"/>
    </source>
</evidence>
<keyword evidence="3 6" id="KW-0812">Transmembrane</keyword>
<evidence type="ECO:0000256" key="5">
    <source>
        <dbReference type="ARBA" id="ARBA00023136"/>
    </source>
</evidence>
<sequence>MTEVKSNLETKKDMKLWNFNFIALLAINTLTFMAFYLVFPLLAKYTSNLGASLSTAGIIVGLFSFTALLIGPFGGVLTDRTSKKYVMIIGTFINGIATLGYGLSPNITFIIFFE</sequence>
<reference evidence="8 9" key="1">
    <citation type="journal article" date="2015" name="Biotechnol. Bioeng.">
        <title>Genome sequence and phenotypic characterization of Caulobacter segnis.</title>
        <authorList>
            <person name="Patel S."/>
            <person name="Fletcher B."/>
            <person name="Scott D.C."/>
            <person name="Ely B."/>
        </authorList>
    </citation>
    <scope>NUCLEOTIDE SEQUENCE [LARGE SCALE GENOMIC DNA]</scope>
    <source>
        <strain evidence="8 9">ERI-2</strain>
    </source>
</reference>
<feature type="transmembrane region" description="Helical" evidence="6">
    <location>
        <begin position="49"/>
        <end position="73"/>
    </location>
</feature>
<dbReference type="PATRIC" id="fig|1538.10.peg.1386"/>
<comment type="caution">
    <text evidence="8">The sequence shown here is derived from an EMBL/GenBank/DDBJ whole genome shotgun (WGS) entry which is preliminary data.</text>
</comment>
<dbReference type="GO" id="GO:0005886">
    <property type="term" value="C:plasma membrane"/>
    <property type="evidence" value="ECO:0007669"/>
    <property type="project" value="UniProtKB-SubCell"/>
</dbReference>
<evidence type="ECO:0000259" key="7">
    <source>
        <dbReference type="PROSITE" id="PS50850"/>
    </source>
</evidence>
<accession>A0A162LAP5</accession>
<feature type="transmembrane region" description="Helical" evidence="6">
    <location>
        <begin position="21"/>
        <end position="43"/>
    </location>
</feature>
<evidence type="ECO:0000256" key="1">
    <source>
        <dbReference type="ARBA" id="ARBA00004651"/>
    </source>
</evidence>
<name>A0A162LAP5_9CLOT</name>